<feature type="active site" description="Proton donor" evidence="6 7">
    <location>
        <position position="193"/>
    </location>
</feature>
<dbReference type="SMART" id="SM01192">
    <property type="entry name" value="Enolase_C"/>
    <property type="match status" value="1"/>
</dbReference>
<evidence type="ECO:0000259" key="11">
    <source>
        <dbReference type="SMART" id="SM01193"/>
    </source>
</evidence>
<dbReference type="AlphaFoldDB" id="A0A2V2MYY2"/>
<feature type="binding site" evidence="6 9">
    <location>
        <position position="300"/>
    </location>
    <ligand>
        <name>Mg(2+)</name>
        <dbReference type="ChEBI" id="CHEBI:18420"/>
    </ligand>
</feature>
<dbReference type="GO" id="GO:0004634">
    <property type="term" value="F:phosphopyruvate hydratase activity"/>
    <property type="evidence" value="ECO:0007669"/>
    <property type="project" value="UniProtKB-UniRule"/>
</dbReference>
<organism evidence="12 13">
    <name type="scientific">Methanospirillum lacunae</name>
    <dbReference type="NCBI Taxonomy" id="668570"/>
    <lineage>
        <taxon>Archaea</taxon>
        <taxon>Methanobacteriati</taxon>
        <taxon>Methanobacteriota</taxon>
        <taxon>Stenosarchaea group</taxon>
        <taxon>Methanomicrobia</taxon>
        <taxon>Methanomicrobiales</taxon>
        <taxon>Methanospirillaceae</taxon>
        <taxon>Methanospirillum</taxon>
    </lineage>
</organism>
<gene>
    <name evidence="6" type="primary">eno</name>
    <name evidence="12" type="ORF">DK846_06870</name>
</gene>
<dbReference type="SMART" id="SM01193">
    <property type="entry name" value="Enolase_N"/>
    <property type="match status" value="1"/>
</dbReference>
<feature type="domain" description="Enolase N-terminal" evidence="11">
    <location>
        <begin position="4"/>
        <end position="122"/>
    </location>
</feature>
<dbReference type="UniPathway" id="UPA00109">
    <property type="reaction ID" value="UER00187"/>
</dbReference>
<dbReference type="Gene3D" id="3.20.20.120">
    <property type="entry name" value="Enolase-like C-terminal domain"/>
    <property type="match status" value="1"/>
</dbReference>
<dbReference type="GO" id="GO:0006096">
    <property type="term" value="P:glycolytic process"/>
    <property type="evidence" value="ECO:0007669"/>
    <property type="project" value="UniProtKB-UniRule"/>
</dbReference>
<feature type="binding site" evidence="8">
    <location>
        <position position="300"/>
    </location>
    <ligand>
        <name>substrate</name>
    </ligand>
</feature>
<dbReference type="PROSITE" id="PS00164">
    <property type="entry name" value="ENOLASE"/>
    <property type="match status" value="1"/>
</dbReference>
<dbReference type="InterPro" id="IPR029017">
    <property type="entry name" value="Enolase-like_N"/>
</dbReference>
<feature type="binding site" evidence="8">
    <location>
        <position position="273"/>
    </location>
    <ligand>
        <name>substrate</name>
    </ligand>
</feature>
<protein>
    <recommendedName>
        <fullName evidence="6">Enolase</fullName>
        <ecNumber evidence="6">4.2.1.11</ecNumber>
    </recommendedName>
    <alternativeName>
        <fullName evidence="6">2-phospho-D-glycerate hydro-lyase</fullName>
    </alternativeName>
    <alternativeName>
        <fullName evidence="6">2-phosphoglycerate dehydratase</fullName>
    </alternativeName>
</protein>
<keyword evidence="12" id="KW-0670">Pyruvate</keyword>
<keyword evidence="5 6" id="KW-0456">Lyase</keyword>
<evidence type="ECO:0000256" key="1">
    <source>
        <dbReference type="ARBA" id="ARBA00005031"/>
    </source>
</evidence>
<dbReference type="InterPro" id="IPR036849">
    <property type="entry name" value="Enolase-like_C_sf"/>
</dbReference>
<dbReference type="InterPro" id="IPR020811">
    <property type="entry name" value="Enolase_N"/>
</dbReference>
<evidence type="ECO:0000256" key="4">
    <source>
        <dbReference type="ARBA" id="ARBA00023152"/>
    </source>
</evidence>
<dbReference type="HAMAP" id="MF_00318">
    <property type="entry name" value="Enolase"/>
    <property type="match status" value="1"/>
</dbReference>
<dbReference type="OrthoDB" id="8680at2157"/>
<evidence type="ECO:0000256" key="6">
    <source>
        <dbReference type="HAMAP-Rule" id="MF_00318"/>
    </source>
</evidence>
<evidence type="ECO:0000313" key="12">
    <source>
        <dbReference type="EMBL" id="PWR72679.1"/>
    </source>
</evidence>
<feature type="binding site" evidence="8">
    <location>
        <position position="143"/>
    </location>
    <ligand>
        <name>substrate</name>
    </ligand>
</feature>
<accession>A0A2V2MYY2</accession>
<comment type="catalytic activity">
    <reaction evidence="6">
        <text>(2R)-2-phosphoglycerate = phosphoenolpyruvate + H2O</text>
        <dbReference type="Rhea" id="RHEA:10164"/>
        <dbReference type="ChEBI" id="CHEBI:15377"/>
        <dbReference type="ChEBI" id="CHEBI:58289"/>
        <dbReference type="ChEBI" id="CHEBI:58702"/>
        <dbReference type="EC" id="4.2.1.11"/>
    </reaction>
</comment>
<dbReference type="EC" id="4.2.1.11" evidence="6"/>
<dbReference type="InterPro" id="IPR020809">
    <property type="entry name" value="Enolase_CS"/>
</dbReference>
<evidence type="ECO:0000313" key="13">
    <source>
        <dbReference type="Proteomes" id="UP000245657"/>
    </source>
</evidence>
<keyword evidence="4 6" id="KW-0324">Glycolysis</keyword>
<feature type="active site" description="Proton acceptor" evidence="6 7">
    <location>
        <position position="325"/>
    </location>
</feature>
<sequence>MTTIRAVDLRVILDSRGRKTVEADISVDGGFGRAAAPGGASTGAHEAAVKDATAAVDDAYSQVIPYLTGLDSTDQIGFDSLLREVDGTENFAGIGANVAVALSMANAKAAAAAMKIPLWRHLGGSFVSSAPLPLGNVIGGGAHATHATEIQEFLVVPTGCSSVSEGIYANARVHAVVKELLKNRGISCGKGDEGAWAPAISDQDAFEVVTEAVSRVSDEVGFAISSGVDVAASQLYNSGTGLYEYRGGLVRTAEEQINYVAELIDEFGLVYVEDPLYEEDFESFATLTEQMGSVCLICGDDLFVTNPSRIEKGIAEGSANCVLIKPNQIGTLTDTFEAISLAQKHGMETVMSHRSGETGDTTIAHLGCAFGCVFIKTGVVGGERTEKLNELIRIEESMYERK</sequence>
<keyword evidence="3 6" id="KW-0460">Magnesium</keyword>
<dbReference type="GO" id="GO:0000015">
    <property type="term" value="C:phosphopyruvate hydratase complex"/>
    <property type="evidence" value="ECO:0007669"/>
    <property type="project" value="InterPro"/>
</dbReference>
<dbReference type="InterPro" id="IPR020810">
    <property type="entry name" value="Enolase_C"/>
</dbReference>
<dbReference type="GO" id="GO:0009986">
    <property type="term" value="C:cell surface"/>
    <property type="evidence" value="ECO:0007669"/>
    <property type="project" value="UniProtKB-SubCell"/>
</dbReference>
<dbReference type="EMBL" id="QGMY01000006">
    <property type="protein sequence ID" value="PWR72679.1"/>
    <property type="molecule type" value="Genomic_DNA"/>
</dbReference>
<keyword evidence="6" id="KW-0963">Cytoplasm</keyword>
<feature type="binding site" evidence="8">
    <location>
        <begin position="352"/>
        <end position="355"/>
    </location>
    <ligand>
        <name>substrate</name>
    </ligand>
</feature>
<evidence type="ECO:0000256" key="2">
    <source>
        <dbReference type="ARBA" id="ARBA00009604"/>
    </source>
</evidence>
<comment type="caution">
    <text evidence="12">The sequence shown here is derived from an EMBL/GenBank/DDBJ whole genome shotgun (WGS) entry which is preliminary data.</text>
</comment>
<dbReference type="GO" id="GO:0005576">
    <property type="term" value="C:extracellular region"/>
    <property type="evidence" value="ECO:0007669"/>
    <property type="project" value="UniProtKB-SubCell"/>
</dbReference>
<dbReference type="SUPFAM" id="SSF51604">
    <property type="entry name" value="Enolase C-terminal domain-like"/>
    <property type="match status" value="1"/>
</dbReference>
<dbReference type="SFLD" id="SFLDS00001">
    <property type="entry name" value="Enolase"/>
    <property type="match status" value="1"/>
</dbReference>
<evidence type="ECO:0000256" key="8">
    <source>
        <dbReference type="PIRSR" id="PIRSR001400-2"/>
    </source>
</evidence>
<dbReference type="RefSeq" id="WP_109968190.1">
    <property type="nucleotide sequence ID" value="NZ_CP176093.1"/>
</dbReference>
<name>A0A2V2MYY2_9EURY</name>
<feature type="binding site" evidence="8">
    <location>
        <position position="376"/>
    </location>
    <ligand>
        <name>substrate</name>
    </ligand>
</feature>
<dbReference type="PANTHER" id="PTHR11902:SF1">
    <property type="entry name" value="ENOLASE"/>
    <property type="match status" value="1"/>
</dbReference>
<evidence type="ECO:0000256" key="9">
    <source>
        <dbReference type="PIRSR" id="PIRSR001400-3"/>
    </source>
</evidence>
<dbReference type="Proteomes" id="UP000245657">
    <property type="component" value="Unassembled WGS sequence"/>
</dbReference>
<keyword evidence="6" id="KW-0964">Secreted</keyword>
<proteinExistence type="inferred from homology"/>
<comment type="function">
    <text evidence="6">Catalyzes the reversible conversion of 2-phosphoglycerate (2-PG) into phosphoenolpyruvate (PEP). It is essential for the degradation of carbohydrates via glycolysis.</text>
</comment>
<feature type="binding site" evidence="6">
    <location>
        <position position="355"/>
    </location>
    <ligand>
        <name>(2R)-2-phosphoglycerate</name>
        <dbReference type="ChEBI" id="CHEBI:58289"/>
    </ligand>
</feature>
<dbReference type="InterPro" id="IPR000941">
    <property type="entry name" value="Enolase"/>
</dbReference>
<comment type="cofactor">
    <cofactor evidence="9">
        <name>Mg(2+)</name>
        <dbReference type="ChEBI" id="CHEBI:18420"/>
    </cofactor>
    <text evidence="9">Mg(2+) is required for catalysis and for stabilizing the dimer.</text>
</comment>
<comment type="pathway">
    <text evidence="1 6">Carbohydrate degradation; glycolysis; pyruvate from D-glyceraldehyde 3-phosphate: step 4/5.</text>
</comment>
<dbReference type="Pfam" id="PF03952">
    <property type="entry name" value="Enolase_N"/>
    <property type="match status" value="1"/>
</dbReference>
<reference evidence="12 13" key="1">
    <citation type="submission" date="2018-05" db="EMBL/GenBank/DDBJ databases">
        <title>Draft genome of Methanospirillum lacunae Ki8-1.</title>
        <authorList>
            <person name="Dueholm M.S."/>
            <person name="Nielsen P.H."/>
            <person name="Bakmann L.F."/>
            <person name="Otzen D.E."/>
        </authorList>
    </citation>
    <scope>NUCLEOTIDE SEQUENCE [LARGE SCALE GENOMIC DNA]</scope>
    <source>
        <strain evidence="12 13">Ki8-1</strain>
    </source>
</reference>
<feature type="binding site" evidence="6">
    <location>
        <position position="354"/>
    </location>
    <ligand>
        <name>(2R)-2-phosphoglycerate</name>
        <dbReference type="ChEBI" id="CHEBI:58289"/>
    </ligand>
</feature>
<feature type="binding site" evidence="6">
    <location>
        <position position="376"/>
    </location>
    <ligand>
        <name>(2R)-2-phosphoglycerate</name>
        <dbReference type="ChEBI" id="CHEBI:58289"/>
    </ligand>
</feature>
<dbReference type="SFLD" id="SFLDF00002">
    <property type="entry name" value="enolase"/>
    <property type="match status" value="1"/>
</dbReference>
<dbReference type="PRINTS" id="PR00148">
    <property type="entry name" value="ENOLASE"/>
</dbReference>
<evidence type="ECO:0000256" key="5">
    <source>
        <dbReference type="ARBA" id="ARBA00023239"/>
    </source>
</evidence>
<keyword evidence="6 9" id="KW-0479">Metal-binding</keyword>
<evidence type="ECO:0000256" key="3">
    <source>
        <dbReference type="ARBA" id="ARBA00022842"/>
    </source>
</evidence>
<evidence type="ECO:0000256" key="7">
    <source>
        <dbReference type="PIRSR" id="PIRSR001400-1"/>
    </source>
</evidence>
<dbReference type="GeneID" id="97548637"/>
<dbReference type="Gene3D" id="3.30.390.10">
    <property type="entry name" value="Enolase-like, N-terminal domain"/>
    <property type="match status" value="1"/>
</dbReference>
<dbReference type="PIRSF" id="PIRSF001400">
    <property type="entry name" value="Enolase"/>
    <property type="match status" value="1"/>
</dbReference>
<dbReference type="PANTHER" id="PTHR11902">
    <property type="entry name" value="ENOLASE"/>
    <property type="match status" value="1"/>
</dbReference>
<feature type="binding site" evidence="6">
    <location>
        <position position="151"/>
    </location>
    <ligand>
        <name>(2R)-2-phosphoglycerate</name>
        <dbReference type="ChEBI" id="CHEBI:58289"/>
    </ligand>
</feature>
<keyword evidence="13" id="KW-1185">Reference proteome</keyword>
<dbReference type="GO" id="GO:0000287">
    <property type="term" value="F:magnesium ion binding"/>
    <property type="evidence" value="ECO:0007669"/>
    <property type="project" value="UniProtKB-UniRule"/>
</dbReference>
<feature type="binding site" evidence="6 9">
    <location>
        <position position="273"/>
    </location>
    <ligand>
        <name>Mg(2+)</name>
        <dbReference type="ChEBI" id="CHEBI:18420"/>
    </ligand>
</feature>
<dbReference type="SFLD" id="SFLDG00178">
    <property type="entry name" value="enolase"/>
    <property type="match status" value="1"/>
</dbReference>
<comment type="cofactor">
    <cofactor evidence="6">
        <name>Mg(2+)</name>
        <dbReference type="ChEBI" id="CHEBI:18420"/>
    </cofactor>
    <text evidence="6">Binds a second Mg(2+) ion via substrate during catalysis.</text>
</comment>
<evidence type="ECO:0000259" key="10">
    <source>
        <dbReference type="SMART" id="SM01192"/>
    </source>
</evidence>
<feature type="binding site" evidence="6">
    <location>
        <position position="325"/>
    </location>
    <ligand>
        <name>(2R)-2-phosphoglycerate</name>
        <dbReference type="ChEBI" id="CHEBI:58289"/>
    </ligand>
</feature>
<feature type="binding site" evidence="6 9">
    <location>
        <position position="229"/>
    </location>
    <ligand>
        <name>Mg(2+)</name>
        <dbReference type="ChEBI" id="CHEBI:18420"/>
    </ligand>
</feature>
<feature type="domain" description="Enolase C-terminal TIM barrel" evidence="10">
    <location>
        <begin position="127"/>
        <end position="402"/>
    </location>
</feature>
<dbReference type="Pfam" id="PF00113">
    <property type="entry name" value="Enolase_C"/>
    <property type="match status" value="1"/>
</dbReference>
<feature type="binding site" evidence="8">
    <location>
        <position position="152"/>
    </location>
    <ligand>
        <name>substrate</name>
    </ligand>
</feature>
<dbReference type="SUPFAM" id="SSF54826">
    <property type="entry name" value="Enolase N-terminal domain-like"/>
    <property type="match status" value="1"/>
</dbReference>
<comment type="subcellular location">
    <subcellularLocation>
        <location evidence="6">Cytoplasm</location>
    </subcellularLocation>
    <subcellularLocation>
        <location evidence="6">Secreted</location>
    </subcellularLocation>
    <subcellularLocation>
        <location evidence="6">Cell surface</location>
    </subcellularLocation>
    <text evidence="6">Fractions of enolase are present in both the cytoplasm and on the cell surface.</text>
</comment>
<comment type="similarity">
    <text evidence="2 6">Belongs to the enolase family.</text>
</comment>